<proteinExistence type="predicted"/>
<feature type="signal peptide" evidence="2">
    <location>
        <begin position="1"/>
        <end position="20"/>
    </location>
</feature>
<feature type="compositionally biased region" description="Basic residues" evidence="1">
    <location>
        <begin position="82"/>
        <end position="101"/>
    </location>
</feature>
<accession>A0A821RLX7</accession>
<feature type="compositionally biased region" description="Basic residues" evidence="1">
    <location>
        <begin position="65"/>
        <end position="74"/>
    </location>
</feature>
<keyword evidence="4" id="KW-1185">Reference proteome</keyword>
<dbReference type="OrthoDB" id="7167967at2759"/>
<reference evidence="3" key="1">
    <citation type="submission" date="2021-02" db="EMBL/GenBank/DDBJ databases">
        <authorList>
            <person name="Steward A R."/>
        </authorList>
    </citation>
    <scope>NUCLEOTIDE SEQUENCE</scope>
</reference>
<comment type="caution">
    <text evidence="3">The sequence shown here is derived from an EMBL/GenBank/DDBJ whole genome shotgun (WGS) entry which is preliminary data.</text>
</comment>
<evidence type="ECO:0000313" key="4">
    <source>
        <dbReference type="Proteomes" id="UP000663880"/>
    </source>
</evidence>
<feature type="region of interest" description="Disordered" evidence="1">
    <location>
        <begin position="65"/>
        <end position="137"/>
    </location>
</feature>
<dbReference type="Proteomes" id="UP000663880">
    <property type="component" value="Unassembled WGS sequence"/>
</dbReference>
<dbReference type="EMBL" id="CAJOBZ010000013">
    <property type="protein sequence ID" value="CAF4841035.1"/>
    <property type="molecule type" value="Genomic_DNA"/>
</dbReference>
<evidence type="ECO:0000313" key="3">
    <source>
        <dbReference type="EMBL" id="CAF4841035.1"/>
    </source>
</evidence>
<gene>
    <name evidence="3" type="ORF">PMACD_LOCUS6168</name>
</gene>
<evidence type="ECO:0000256" key="1">
    <source>
        <dbReference type="SAM" id="MobiDB-lite"/>
    </source>
</evidence>
<keyword evidence="2" id="KW-0732">Signal</keyword>
<dbReference type="AlphaFoldDB" id="A0A821RLX7"/>
<protein>
    <recommendedName>
        <fullName evidence="5">Adhesive plaque matrix protein-like</fullName>
    </recommendedName>
</protein>
<feature type="chain" id="PRO_5032422129" description="Adhesive plaque matrix protein-like" evidence="2">
    <location>
        <begin position="21"/>
        <end position="372"/>
    </location>
</feature>
<organism evidence="3 4">
    <name type="scientific">Pieris macdunnoughi</name>
    <dbReference type="NCBI Taxonomy" id="345717"/>
    <lineage>
        <taxon>Eukaryota</taxon>
        <taxon>Metazoa</taxon>
        <taxon>Ecdysozoa</taxon>
        <taxon>Arthropoda</taxon>
        <taxon>Hexapoda</taxon>
        <taxon>Insecta</taxon>
        <taxon>Pterygota</taxon>
        <taxon>Neoptera</taxon>
        <taxon>Endopterygota</taxon>
        <taxon>Lepidoptera</taxon>
        <taxon>Glossata</taxon>
        <taxon>Ditrysia</taxon>
        <taxon>Papilionoidea</taxon>
        <taxon>Pieridae</taxon>
        <taxon>Pierinae</taxon>
        <taxon>Pieris</taxon>
    </lineage>
</organism>
<feature type="compositionally biased region" description="Pro residues" evidence="1">
    <location>
        <begin position="103"/>
        <end position="115"/>
    </location>
</feature>
<evidence type="ECO:0008006" key="5">
    <source>
        <dbReference type="Google" id="ProtNLM"/>
    </source>
</evidence>
<sequence>MQLTDIFYVTLLVVVTASLAQEYEENRELTKSKIHNIRKRETIVLYDNFPVEPIYNSKPSVVYRRISHQRHNTKPKYGPPRTKYRYVKPSRRPLKKYKKTPPKYGPPQYGPPKYGPPTRKKRPYKPRYGPPQYSQKPIYGLPKKYQQLFSSSEPVGFGEPPNDFYQEYSNLKQSFAEPPSDFPGLSKAAYNLYQLQDFSPMGLETQQAFDLDNKRWTNNLDLDTNLDFTNKQPIFKTQFDVSLPDDDVNAYVEFKNRGLPTAEEEHNVYERRRQPYFIDDNISTKPKRIMKPKTEAEEVVVGGQYAEPPARIVHKSYSEDNPYEDDISSDIGYVDPDVSASATISPYVNYKNSNIAFSPQNLNDAFSIIDKK</sequence>
<evidence type="ECO:0000256" key="2">
    <source>
        <dbReference type="SAM" id="SignalP"/>
    </source>
</evidence>
<name>A0A821RLX7_9NEOP</name>